<dbReference type="EMBL" id="AP031322">
    <property type="protein sequence ID" value="BFH74178.1"/>
    <property type="molecule type" value="Genomic_DNA"/>
</dbReference>
<dbReference type="GeneID" id="92355074"/>
<evidence type="ECO:0000313" key="1">
    <source>
        <dbReference type="EMBL" id="BFH74178.1"/>
    </source>
</evidence>
<proteinExistence type="predicted"/>
<name>A0AAT9GTI7_9CREN</name>
<dbReference type="KEGG" id="sjv:SJAV_21220"/>
<organism evidence="1">
    <name type="scientific">Sulfurisphaera javensis</name>
    <dbReference type="NCBI Taxonomy" id="2049879"/>
    <lineage>
        <taxon>Archaea</taxon>
        <taxon>Thermoproteota</taxon>
        <taxon>Thermoprotei</taxon>
        <taxon>Sulfolobales</taxon>
        <taxon>Sulfolobaceae</taxon>
        <taxon>Sulfurisphaera</taxon>
    </lineage>
</organism>
<sequence>MITEVYKSLLISENKYDRLDAWFKVDYLVNVLGINEVKSKINFFISLLCDKDLDIVLHAWQLLPKLLKLGLVQRSEADDKCFVKALREGDINAWWIGIDLYKEGVIDLSLLKNEIESYKKALSSDPLTRLGAWSLLPEMLKLDLVKDIDEKLIVDLLKDKSLNYHIKLNVLYLVLELKEKGIIKNLDIQAVKEIVNNPMFKQLSEAYDKDWKKVIQVLS</sequence>
<gene>
    <name evidence="1" type="ORF">SJAV_21220</name>
</gene>
<reference evidence="1" key="1">
    <citation type="submission" date="2024-03" db="EMBL/GenBank/DDBJ databases">
        <title>Complete genome sequence of Sulfurisphaera javensis strain KD-1.</title>
        <authorList>
            <person name="Sakai H."/>
            <person name="Nur N."/>
            <person name="Suwanto A."/>
            <person name="Kurosawa N."/>
        </authorList>
    </citation>
    <scope>NUCLEOTIDE SEQUENCE</scope>
    <source>
        <strain evidence="1">KD-1</strain>
    </source>
</reference>
<protein>
    <submittedName>
        <fullName evidence="1">Uncharacterized protein</fullName>
    </submittedName>
</protein>
<accession>A0AAT9GTI7</accession>
<dbReference type="AlphaFoldDB" id="A0AAT9GTI7"/>
<dbReference type="RefSeq" id="WP_369609714.1">
    <property type="nucleotide sequence ID" value="NZ_AP031322.1"/>
</dbReference>